<dbReference type="Proteomes" id="UP000053647">
    <property type="component" value="Unassembled WGS sequence"/>
</dbReference>
<proteinExistence type="predicted"/>
<dbReference type="EMBL" id="KN819571">
    <property type="protein sequence ID" value="KIJ08703.1"/>
    <property type="molecule type" value="Genomic_DNA"/>
</dbReference>
<keyword evidence="2" id="KW-1185">Reference proteome</keyword>
<accession>A0A0C9TCH9</accession>
<organism evidence="1 2">
    <name type="scientific">Paxillus involutus ATCC 200175</name>
    <dbReference type="NCBI Taxonomy" id="664439"/>
    <lineage>
        <taxon>Eukaryota</taxon>
        <taxon>Fungi</taxon>
        <taxon>Dikarya</taxon>
        <taxon>Basidiomycota</taxon>
        <taxon>Agaricomycotina</taxon>
        <taxon>Agaricomycetes</taxon>
        <taxon>Agaricomycetidae</taxon>
        <taxon>Boletales</taxon>
        <taxon>Paxilineae</taxon>
        <taxon>Paxillaceae</taxon>
        <taxon>Paxillus</taxon>
    </lineage>
</organism>
<dbReference type="HOGENOM" id="CLU_1845720_0_0_1"/>
<evidence type="ECO:0008006" key="3">
    <source>
        <dbReference type="Google" id="ProtNLM"/>
    </source>
</evidence>
<sequence>MLSHTSRPPLDLTVHLSRRGIYPASYEVAVQSIRSYDLDHHDIRQKNKTLRQELEDRARLEHENIIPLLGRNGEWLSLRDRLELLKDVAAGLLFTFVLYRPRRPHGTSGRALFSVPDSNIIMEPLEITYSPMNGAIRWA</sequence>
<protein>
    <recommendedName>
        <fullName evidence="3">Protein kinase domain-containing protein</fullName>
    </recommendedName>
</protein>
<evidence type="ECO:0000313" key="1">
    <source>
        <dbReference type="EMBL" id="KIJ08703.1"/>
    </source>
</evidence>
<dbReference type="AlphaFoldDB" id="A0A0C9TCH9"/>
<gene>
    <name evidence="1" type="ORF">PAXINDRAFT_18172</name>
</gene>
<reference evidence="2" key="2">
    <citation type="submission" date="2015-01" db="EMBL/GenBank/DDBJ databases">
        <title>Evolutionary Origins and Diversification of the Mycorrhizal Mutualists.</title>
        <authorList>
            <consortium name="DOE Joint Genome Institute"/>
            <consortium name="Mycorrhizal Genomics Consortium"/>
            <person name="Kohler A."/>
            <person name="Kuo A."/>
            <person name="Nagy L.G."/>
            <person name="Floudas D."/>
            <person name="Copeland A."/>
            <person name="Barry K.W."/>
            <person name="Cichocki N."/>
            <person name="Veneault-Fourrey C."/>
            <person name="LaButti K."/>
            <person name="Lindquist E.A."/>
            <person name="Lipzen A."/>
            <person name="Lundell T."/>
            <person name="Morin E."/>
            <person name="Murat C."/>
            <person name="Riley R."/>
            <person name="Ohm R."/>
            <person name="Sun H."/>
            <person name="Tunlid A."/>
            <person name="Henrissat B."/>
            <person name="Grigoriev I.V."/>
            <person name="Hibbett D.S."/>
            <person name="Martin F."/>
        </authorList>
    </citation>
    <scope>NUCLEOTIDE SEQUENCE [LARGE SCALE GENOMIC DNA]</scope>
    <source>
        <strain evidence="2">ATCC 200175</strain>
    </source>
</reference>
<evidence type="ECO:0000313" key="2">
    <source>
        <dbReference type="Proteomes" id="UP000053647"/>
    </source>
</evidence>
<dbReference type="OrthoDB" id="538607at2759"/>
<name>A0A0C9TCH9_PAXIN</name>
<reference evidence="1 2" key="1">
    <citation type="submission" date="2014-06" db="EMBL/GenBank/DDBJ databases">
        <authorList>
            <consortium name="DOE Joint Genome Institute"/>
            <person name="Kuo A."/>
            <person name="Kohler A."/>
            <person name="Nagy L.G."/>
            <person name="Floudas D."/>
            <person name="Copeland A."/>
            <person name="Barry K.W."/>
            <person name="Cichocki N."/>
            <person name="Veneault-Fourrey C."/>
            <person name="LaButti K."/>
            <person name="Lindquist E.A."/>
            <person name="Lipzen A."/>
            <person name="Lundell T."/>
            <person name="Morin E."/>
            <person name="Murat C."/>
            <person name="Sun H."/>
            <person name="Tunlid A."/>
            <person name="Henrissat B."/>
            <person name="Grigoriev I.V."/>
            <person name="Hibbett D.S."/>
            <person name="Martin F."/>
            <person name="Nordberg H.P."/>
            <person name="Cantor M.N."/>
            <person name="Hua S.X."/>
        </authorList>
    </citation>
    <scope>NUCLEOTIDE SEQUENCE [LARGE SCALE GENOMIC DNA]</scope>
    <source>
        <strain evidence="1 2">ATCC 200175</strain>
    </source>
</reference>